<feature type="transmembrane region" description="Helical" evidence="9">
    <location>
        <begin position="142"/>
        <end position="163"/>
    </location>
</feature>
<accession>A0A2N9JJ37</accession>
<dbReference type="InterPro" id="IPR003594">
    <property type="entry name" value="HATPase_dom"/>
</dbReference>
<evidence type="ECO:0000256" key="9">
    <source>
        <dbReference type="SAM" id="Phobius"/>
    </source>
</evidence>
<feature type="transmembrane region" description="Helical" evidence="9">
    <location>
        <begin position="109"/>
        <end position="130"/>
    </location>
</feature>
<feature type="transmembrane region" description="Helical" evidence="9">
    <location>
        <begin position="21"/>
        <end position="38"/>
    </location>
</feature>
<dbReference type="InterPro" id="IPR050482">
    <property type="entry name" value="Sensor_HK_TwoCompSys"/>
</dbReference>
<evidence type="ECO:0000256" key="3">
    <source>
        <dbReference type="ARBA" id="ARBA00022553"/>
    </source>
</evidence>
<dbReference type="GO" id="GO:0016020">
    <property type="term" value="C:membrane"/>
    <property type="evidence" value="ECO:0007669"/>
    <property type="project" value="InterPro"/>
</dbReference>
<evidence type="ECO:0000259" key="10">
    <source>
        <dbReference type="Pfam" id="PF02518"/>
    </source>
</evidence>
<evidence type="ECO:0000259" key="11">
    <source>
        <dbReference type="Pfam" id="PF07730"/>
    </source>
</evidence>
<dbReference type="RefSeq" id="WP_158681228.1">
    <property type="nucleotide sequence ID" value="NZ_BAAAGO010000006.1"/>
</dbReference>
<evidence type="ECO:0000256" key="8">
    <source>
        <dbReference type="ARBA" id="ARBA00023012"/>
    </source>
</evidence>
<protein>
    <recommendedName>
        <fullName evidence="2">histidine kinase</fullName>
        <ecNumber evidence="2">2.7.13.3</ecNumber>
    </recommendedName>
</protein>
<name>A0A2N9JJ37_9ACTN</name>
<dbReference type="SUPFAM" id="SSF55874">
    <property type="entry name" value="ATPase domain of HSP90 chaperone/DNA topoisomerase II/histidine kinase"/>
    <property type="match status" value="1"/>
</dbReference>
<proteinExistence type="predicted"/>
<dbReference type="InterPro" id="IPR036890">
    <property type="entry name" value="HATPase_C_sf"/>
</dbReference>
<dbReference type="EC" id="2.7.13.3" evidence="2"/>
<keyword evidence="6" id="KW-0418">Kinase</keyword>
<evidence type="ECO:0000256" key="5">
    <source>
        <dbReference type="ARBA" id="ARBA00022741"/>
    </source>
</evidence>
<evidence type="ECO:0000313" key="13">
    <source>
        <dbReference type="EMBL" id="SPD88084.1"/>
    </source>
</evidence>
<dbReference type="Pfam" id="PF23539">
    <property type="entry name" value="DUF7134"/>
    <property type="match status" value="1"/>
</dbReference>
<dbReference type="Gene3D" id="3.30.565.10">
    <property type="entry name" value="Histidine kinase-like ATPase, C-terminal domain"/>
    <property type="match status" value="1"/>
</dbReference>
<feature type="domain" description="DUF7134" evidence="12">
    <location>
        <begin position="13"/>
        <end position="153"/>
    </location>
</feature>
<gene>
    <name evidence="13" type="ORF">MPLG2_3054</name>
</gene>
<evidence type="ECO:0000259" key="12">
    <source>
        <dbReference type="Pfam" id="PF23539"/>
    </source>
</evidence>
<dbReference type="AlphaFoldDB" id="A0A2N9JJ37"/>
<evidence type="ECO:0000256" key="7">
    <source>
        <dbReference type="ARBA" id="ARBA00022840"/>
    </source>
</evidence>
<dbReference type="Gene3D" id="1.20.5.1930">
    <property type="match status" value="1"/>
</dbReference>
<evidence type="ECO:0000256" key="1">
    <source>
        <dbReference type="ARBA" id="ARBA00000085"/>
    </source>
</evidence>
<dbReference type="PANTHER" id="PTHR24421:SF10">
    <property type="entry name" value="NITRATE_NITRITE SENSOR PROTEIN NARQ"/>
    <property type="match status" value="1"/>
</dbReference>
<keyword evidence="9" id="KW-1133">Transmembrane helix</keyword>
<reference evidence="13 14" key="1">
    <citation type="submission" date="2018-02" db="EMBL/GenBank/DDBJ databases">
        <authorList>
            <person name="Cohen D.B."/>
            <person name="Kent A.D."/>
        </authorList>
    </citation>
    <scope>NUCLEOTIDE SEQUENCE [LARGE SCALE GENOMIC DNA]</scope>
    <source>
        <strain evidence="13">1</strain>
    </source>
</reference>
<evidence type="ECO:0000313" key="14">
    <source>
        <dbReference type="Proteomes" id="UP000238164"/>
    </source>
</evidence>
<keyword evidence="8" id="KW-0902">Two-component regulatory system</keyword>
<evidence type="ECO:0000256" key="2">
    <source>
        <dbReference type="ARBA" id="ARBA00012438"/>
    </source>
</evidence>
<organism evidence="13 14">
    <name type="scientific">Micropruina glycogenica</name>
    <dbReference type="NCBI Taxonomy" id="75385"/>
    <lineage>
        <taxon>Bacteria</taxon>
        <taxon>Bacillati</taxon>
        <taxon>Actinomycetota</taxon>
        <taxon>Actinomycetes</taxon>
        <taxon>Propionibacteriales</taxon>
        <taxon>Nocardioidaceae</taxon>
        <taxon>Micropruina</taxon>
    </lineage>
</organism>
<keyword evidence="4" id="KW-0808">Transferase</keyword>
<evidence type="ECO:0000256" key="4">
    <source>
        <dbReference type="ARBA" id="ARBA00022679"/>
    </source>
</evidence>
<dbReference type="CDD" id="cd16917">
    <property type="entry name" value="HATPase_UhpB-NarQ-NarX-like"/>
    <property type="match status" value="1"/>
</dbReference>
<feature type="domain" description="Signal transduction histidine kinase subgroup 3 dimerisation and phosphoacceptor" evidence="11">
    <location>
        <begin position="204"/>
        <end position="268"/>
    </location>
</feature>
<keyword evidence="5" id="KW-0547">Nucleotide-binding</keyword>
<dbReference type="InterPro" id="IPR055558">
    <property type="entry name" value="DUF7134"/>
</dbReference>
<dbReference type="OrthoDB" id="227596at2"/>
<keyword evidence="9" id="KW-0812">Transmembrane</keyword>
<dbReference type="GO" id="GO:0000155">
    <property type="term" value="F:phosphorelay sensor kinase activity"/>
    <property type="evidence" value="ECO:0007669"/>
    <property type="project" value="InterPro"/>
</dbReference>
<dbReference type="GO" id="GO:0046983">
    <property type="term" value="F:protein dimerization activity"/>
    <property type="evidence" value="ECO:0007669"/>
    <property type="project" value="InterPro"/>
</dbReference>
<keyword evidence="14" id="KW-1185">Reference proteome</keyword>
<evidence type="ECO:0000256" key="6">
    <source>
        <dbReference type="ARBA" id="ARBA00022777"/>
    </source>
</evidence>
<keyword evidence="7" id="KW-0067">ATP-binding</keyword>
<dbReference type="InterPro" id="IPR011712">
    <property type="entry name" value="Sig_transdc_His_kin_sub3_dim/P"/>
</dbReference>
<dbReference type="Proteomes" id="UP000238164">
    <property type="component" value="Chromosome 1"/>
</dbReference>
<keyword evidence="3" id="KW-0597">Phosphoprotein</keyword>
<keyword evidence="9" id="KW-0472">Membrane</keyword>
<dbReference type="KEGG" id="mgg:MPLG2_3054"/>
<dbReference type="PANTHER" id="PTHR24421">
    <property type="entry name" value="NITRATE/NITRITE SENSOR PROTEIN NARX-RELATED"/>
    <property type="match status" value="1"/>
</dbReference>
<feature type="transmembrane region" description="Helical" evidence="9">
    <location>
        <begin position="74"/>
        <end position="103"/>
    </location>
</feature>
<feature type="transmembrane region" description="Helical" evidence="9">
    <location>
        <begin position="44"/>
        <end position="62"/>
    </location>
</feature>
<dbReference type="Pfam" id="PF02518">
    <property type="entry name" value="HATPase_c"/>
    <property type="match status" value="1"/>
</dbReference>
<feature type="domain" description="Histidine kinase/HSP90-like ATPase" evidence="10">
    <location>
        <begin position="312"/>
        <end position="401"/>
    </location>
</feature>
<comment type="catalytic activity">
    <reaction evidence="1">
        <text>ATP + protein L-histidine = ADP + protein N-phospho-L-histidine.</text>
        <dbReference type="EC" id="2.7.13.3"/>
    </reaction>
</comment>
<sequence length="415" mass="44797">MNTRELLFPPGATRHDWVLDGMLALAMFLVTVLPYASYSAWNTTPRMLLMVTLSLMVLPLVLRRHSPLLMLAGCTFAGIVQVIVVNTFTATLVVLPIVAYSVARWVPGVAARSVVAIGGFASIIGPLRWATATQGFTISARGIVLFVLASFVCLGLIVTPYAIGRRVRESSVAHADRIAAAEERYQLLLAEREQQARLAESRARATIARELHDIVAHSLSVMIVQAEGGRAVAAKRPEAAVNALDTIADTGREALSEMRRIVGVLRSEPERRGADWEPAPSLADIGELVHRASDRATLVVHGQPPRVSPALELTIYRVVQEALTNFLKHAGPTATAVVTLAYHPTEIMVEIVDNGPGPTQVTTTPGHGLRGMAERVTSMDGRLEAHPLALGGFVVRAVLPVHHRATTTIDRGVHR</sequence>
<dbReference type="EMBL" id="LT985188">
    <property type="protein sequence ID" value="SPD88084.1"/>
    <property type="molecule type" value="Genomic_DNA"/>
</dbReference>
<dbReference type="GO" id="GO:0005524">
    <property type="term" value="F:ATP binding"/>
    <property type="evidence" value="ECO:0007669"/>
    <property type="project" value="UniProtKB-KW"/>
</dbReference>
<dbReference type="Pfam" id="PF07730">
    <property type="entry name" value="HisKA_3"/>
    <property type="match status" value="1"/>
</dbReference>